<feature type="transmembrane region" description="Helical" evidence="7">
    <location>
        <begin position="66"/>
        <end position="86"/>
    </location>
</feature>
<evidence type="ECO:0008006" key="10">
    <source>
        <dbReference type="Google" id="ProtNLM"/>
    </source>
</evidence>
<evidence type="ECO:0000256" key="3">
    <source>
        <dbReference type="ARBA" id="ARBA00022475"/>
    </source>
</evidence>
<dbReference type="InterPro" id="IPR002751">
    <property type="entry name" value="CbiM/NikMN"/>
</dbReference>
<dbReference type="AlphaFoldDB" id="A0A1F4REP8"/>
<evidence type="ECO:0000256" key="7">
    <source>
        <dbReference type="SAM" id="Phobius"/>
    </source>
</evidence>
<feature type="transmembrane region" description="Helical" evidence="7">
    <location>
        <begin position="191"/>
        <end position="212"/>
    </location>
</feature>
<evidence type="ECO:0000313" key="9">
    <source>
        <dbReference type="Proteomes" id="UP000176938"/>
    </source>
</evidence>
<evidence type="ECO:0000256" key="4">
    <source>
        <dbReference type="ARBA" id="ARBA00022692"/>
    </source>
</evidence>
<dbReference type="GO" id="GO:0000041">
    <property type="term" value="P:transition metal ion transport"/>
    <property type="evidence" value="ECO:0007669"/>
    <property type="project" value="InterPro"/>
</dbReference>
<evidence type="ECO:0000256" key="6">
    <source>
        <dbReference type="ARBA" id="ARBA00023136"/>
    </source>
</evidence>
<evidence type="ECO:0000256" key="5">
    <source>
        <dbReference type="ARBA" id="ARBA00022989"/>
    </source>
</evidence>
<comment type="caution">
    <text evidence="8">The sequence shown here is derived from an EMBL/GenBank/DDBJ whole genome shotgun (WGS) entry which is preliminary data.</text>
</comment>
<protein>
    <recommendedName>
        <fullName evidence="10">Cobalamin biosynthesis protein CbiM</fullName>
    </recommendedName>
</protein>
<reference evidence="8 9" key="1">
    <citation type="journal article" date="2016" name="Nat. Commun.">
        <title>Thousands of microbial genomes shed light on interconnected biogeochemical processes in an aquifer system.</title>
        <authorList>
            <person name="Anantharaman K."/>
            <person name="Brown C.T."/>
            <person name="Hug L.A."/>
            <person name="Sharon I."/>
            <person name="Castelle C.J."/>
            <person name="Probst A.J."/>
            <person name="Thomas B.C."/>
            <person name="Singh A."/>
            <person name="Wilkins M.J."/>
            <person name="Karaoz U."/>
            <person name="Brodie E.L."/>
            <person name="Williams K.H."/>
            <person name="Hubbard S.S."/>
            <person name="Banfield J.F."/>
        </authorList>
    </citation>
    <scope>NUCLEOTIDE SEQUENCE [LARGE SCALE GENOMIC DNA]</scope>
</reference>
<accession>A0A1F4REP8</accession>
<dbReference type="EMBL" id="METP01000016">
    <property type="protein sequence ID" value="OGC06652.1"/>
    <property type="molecule type" value="Genomic_DNA"/>
</dbReference>
<keyword evidence="3" id="KW-1003">Cell membrane</keyword>
<dbReference type="PANTHER" id="PTHR34229:SF1">
    <property type="entry name" value="METAL TRANSPORT PROTEIN HI_1621-RELATED"/>
    <property type="match status" value="1"/>
</dbReference>
<keyword evidence="6 7" id="KW-0472">Membrane</keyword>
<evidence type="ECO:0000256" key="1">
    <source>
        <dbReference type="ARBA" id="ARBA00004651"/>
    </source>
</evidence>
<evidence type="ECO:0000313" key="8">
    <source>
        <dbReference type="EMBL" id="OGC06652.1"/>
    </source>
</evidence>
<name>A0A1F4REP8_UNCSA</name>
<dbReference type="GO" id="GO:0005886">
    <property type="term" value="C:plasma membrane"/>
    <property type="evidence" value="ECO:0007669"/>
    <property type="project" value="UniProtKB-SubCell"/>
</dbReference>
<dbReference type="Pfam" id="PF01891">
    <property type="entry name" value="CbiM"/>
    <property type="match status" value="1"/>
</dbReference>
<feature type="transmembrane region" description="Helical" evidence="7">
    <location>
        <begin position="158"/>
        <end position="179"/>
    </location>
</feature>
<feature type="transmembrane region" description="Helical" evidence="7">
    <location>
        <begin position="98"/>
        <end position="123"/>
    </location>
</feature>
<comment type="subcellular location">
    <subcellularLocation>
        <location evidence="1">Cell membrane</location>
        <topology evidence="1">Multi-pass membrane protein</topology>
    </subcellularLocation>
</comment>
<proteinExistence type="predicted"/>
<keyword evidence="2" id="KW-0813">Transport</keyword>
<organism evidence="8 9">
    <name type="scientific">candidate division WOR-1 bacterium RIFCSPLOWO2_02_FULL_46_20</name>
    <dbReference type="NCBI Taxonomy" id="1802567"/>
    <lineage>
        <taxon>Bacteria</taxon>
        <taxon>Bacillati</taxon>
        <taxon>Saganbacteria</taxon>
    </lineage>
</organism>
<keyword evidence="5 7" id="KW-1133">Transmembrane helix</keyword>
<sequence length="219" mass="23041">MHIPDGFLDPKVSYGLMGMAVAVLSFCLNKVKAAVTALAPQEAFAVVGNGIKCLAGSSRRVFTGKLYLMGMVTAVIFAIQSFDFIVIEGSSGHLMGGALAAIVLGPFAGALVMSAVLIVQALFLADGGLIALGANIINMAFLGTFVTYYIYAELKKYTFEWLGVALAAWLSLVIVALMVSLELGLGFGPMLQVHVVVGVAEALFTTVLVKLFRGMLPNE</sequence>
<evidence type="ECO:0000256" key="2">
    <source>
        <dbReference type="ARBA" id="ARBA00022448"/>
    </source>
</evidence>
<dbReference type="Proteomes" id="UP000176938">
    <property type="component" value="Unassembled WGS sequence"/>
</dbReference>
<dbReference type="PANTHER" id="PTHR34229">
    <property type="entry name" value="METAL TRANSPORT PROTEIN HI_1621-RELATED"/>
    <property type="match status" value="1"/>
</dbReference>
<gene>
    <name evidence="8" type="ORF">A3H38_05640</name>
</gene>
<feature type="transmembrane region" description="Helical" evidence="7">
    <location>
        <begin position="129"/>
        <end position="151"/>
    </location>
</feature>
<keyword evidence="4 7" id="KW-0812">Transmembrane</keyword>
<dbReference type="Gene3D" id="1.10.1760.20">
    <property type="match status" value="1"/>
</dbReference>